<evidence type="ECO:0000256" key="11">
    <source>
        <dbReference type="SAM" id="MobiDB-lite"/>
    </source>
</evidence>
<sequence length="470" mass="50681">MQLPLVLIIVASLAAGEYLSPEPASDVALSLLLSLVLAASVAAAAFVIARRTQLRVEQAASEEQLERAIRGGESLQRLHAMFWLTTTAAILYALEWPAVVRDYLAPRSIVLLDELLLLTPALATLLLSWTAFATVARRRLAWPAALRQGILQMRARAAGELAPVLAPALAMALVCDVVRLGCPDLVARGGAWIIYLPAVLILALAFPLLLAVSWKTSPFPAGELRDALHAAATAGGVRLRRIRVWRTRYANAFVCGWGPLRTVYLSQPLLDLLDRGQLLAVFRHETAHLRLGHAATRMLAAVLPLLAFLAARRWLDLLGEIPPAAEVGLYAAAALLTAVYLACGFAAIARRLELDADRWAAQQTPDTAQQLISALDTLAAHSGEDSSRGGWLHPSLDTRVGWLEMYLQAKPRPVSQQSRTVVLVAAVVFLGLIVAPWRTAVSPLPEVSRQAQGEDRSADNGATRSMADSP</sequence>
<keyword evidence="9" id="KW-0482">Metalloprotease</keyword>
<evidence type="ECO:0000256" key="4">
    <source>
        <dbReference type="ARBA" id="ARBA00022692"/>
    </source>
</evidence>
<name>A0A518E2J5_9BACT</name>
<dbReference type="RefSeq" id="WP_145057473.1">
    <property type="nucleotide sequence ID" value="NZ_CP036433.1"/>
</dbReference>
<feature type="transmembrane region" description="Helical" evidence="12">
    <location>
        <begin position="298"/>
        <end position="315"/>
    </location>
</feature>
<keyword evidence="15" id="KW-1185">Reference proteome</keyword>
<evidence type="ECO:0000256" key="9">
    <source>
        <dbReference type="ARBA" id="ARBA00023049"/>
    </source>
</evidence>
<feature type="transmembrane region" description="Helical" evidence="12">
    <location>
        <begin position="29"/>
        <end position="49"/>
    </location>
</feature>
<dbReference type="GO" id="GO:0046872">
    <property type="term" value="F:metal ion binding"/>
    <property type="evidence" value="ECO:0007669"/>
    <property type="project" value="UniProtKB-KW"/>
</dbReference>
<dbReference type="Pfam" id="PF01435">
    <property type="entry name" value="Peptidase_M48"/>
    <property type="match status" value="1"/>
</dbReference>
<keyword evidence="3" id="KW-0645">Protease</keyword>
<dbReference type="InterPro" id="IPR001915">
    <property type="entry name" value="Peptidase_M48"/>
</dbReference>
<evidence type="ECO:0000256" key="6">
    <source>
        <dbReference type="ARBA" id="ARBA00022801"/>
    </source>
</evidence>
<comment type="cofactor">
    <cofactor evidence="1">
        <name>Zn(2+)</name>
        <dbReference type="ChEBI" id="CHEBI:29105"/>
    </cofactor>
</comment>
<dbReference type="GO" id="GO:0006508">
    <property type="term" value="P:proteolysis"/>
    <property type="evidence" value="ECO:0007669"/>
    <property type="project" value="UniProtKB-KW"/>
</dbReference>
<evidence type="ECO:0000256" key="3">
    <source>
        <dbReference type="ARBA" id="ARBA00022670"/>
    </source>
</evidence>
<evidence type="ECO:0000313" key="14">
    <source>
        <dbReference type="EMBL" id="QDU98315.1"/>
    </source>
</evidence>
<evidence type="ECO:0000256" key="5">
    <source>
        <dbReference type="ARBA" id="ARBA00022723"/>
    </source>
</evidence>
<feature type="transmembrane region" description="Helical" evidence="12">
    <location>
        <begin position="157"/>
        <end position="180"/>
    </location>
</feature>
<dbReference type="KEGG" id="lcre:Pla8534_61820"/>
<keyword evidence="10 12" id="KW-0472">Membrane</keyword>
<dbReference type="Gene3D" id="3.30.2010.10">
    <property type="entry name" value="Metalloproteases ('zincins'), catalytic domain"/>
    <property type="match status" value="1"/>
</dbReference>
<feature type="compositionally biased region" description="Polar residues" evidence="11">
    <location>
        <begin position="460"/>
        <end position="470"/>
    </location>
</feature>
<evidence type="ECO:0000259" key="13">
    <source>
        <dbReference type="Pfam" id="PF01435"/>
    </source>
</evidence>
<dbReference type="PANTHER" id="PTHR43221">
    <property type="entry name" value="PROTEASE HTPX"/>
    <property type="match status" value="1"/>
</dbReference>
<evidence type="ECO:0000256" key="1">
    <source>
        <dbReference type="ARBA" id="ARBA00001947"/>
    </source>
</evidence>
<evidence type="ECO:0000256" key="2">
    <source>
        <dbReference type="ARBA" id="ARBA00022475"/>
    </source>
</evidence>
<accession>A0A518E2J5</accession>
<feature type="transmembrane region" description="Helical" evidence="12">
    <location>
        <begin position="327"/>
        <end position="349"/>
    </location>
</feature>
<feature type="transmembrane region" description="Helical" evidence="12">
    <location>
        <begin position="420"/>
        <end position="437"/>
    </location>
</feature>
<feature type="transmembrane region" description="Helical" evidence="12">
    <location>
        <begin position="192"/>
        <end position="212"/>
    </location>
</feature>
<dbReference type="PANTHER" id="PTHR43221:SF2">
    <property type="entry name" value="PROTEASE HTPX HOMOLOG"/>
    <property type="match status" value="1"/>
</dbReference>
<keyword evidence="5" id="KW-0479">Metal-binding</keyword>
<keyword evidence="8 12" id="KW-1133">Transmembrane helix</keyword>
<keyword evidence="6" id="KW-0378">Hydrolase</keyword>
<evidence type="ECO:0000256" key="12">
    <source>
        <dbReference type="SAM" id="Phobius"/>
    </source>
</evidence>
<protein>
    <submittedName>
        <fullName evidence="14">Heat shock protein HtpX</fullName>
    </submittedName>
</protein>
<evidence type="ECO:0000313" key="15">
    <source>
        <dbReference type="Proteomes" id="UP000317648"/>
    </source>
</evidence>
<keyword evidence="14" id="KW-0346">Stress response</keyword>
<dbReference type="AlphaFoldDB" id="A0A518E2J5"/>
<feature type="region of interest" description="Disordered" evidence="11">
    <location>
        <begin position="445"/>
        <end position="470"/>
    </location>
</feature>
<proteinExistence type="predicted"/>
<feature type="domain" description="Peptidase M48" evidence="13">
    <location>
        <begin position="221"/>
        <end position="402"/>
    </location>
</feature>
<organism evidence="14 15">
    <name type="scientific">Lignipirellula cremea</name>
    <dbReference type="NCBI Taxonomy" id="2528010"/>
    <lineage>
        <taxon>Bacteria</taxon>
        <taxon>Pseudomonadati</taxon>
        <taxon>Planctomycetota</taxon>
        <taxon>Planctomycetia</taxon>
        <taxon>Pirellulales</taxon>
        <taxon>Pirellulaceae</taxon>
        <taxon>Lignipirellula</taxon>
    </lineage>
</organism>
<keyword evidence="7" id="KW-0862">Zinc</keyword>
<feature type="transmembrane region" description="Helical" evidence="12">
    <location>
        <begin position="78"/>
        <end position="95"/>
    </location>
</feature>
<evidence type="ECO:0000256" key="7">
    <source>
        <dbReference type="ARBA" id="ARBA00022833"/>
    </source>
</evidence>
<dbReference type="EMBL" id="CP036433">
    <property type="protein sequence ID" value="QDU98315.1"/>
    <property type="molecule type" value="Genomic_DNA"/>
</dbReference>
<gene>
    <name evidence="14" type="ORF">Pla8534_61820</name>
</gene>
<feature type="transmembrane region" description="Helical" evidence="12">
    <location>
        <begin position="115"/>
        <end position="136"/>
    </location>
</feature>
<dbReference type="Proteomes" id="UP000317648">
    <property type="component" value="Chromosome"/>
</dbReference>
<keyword evidence="2" id="KW-1003">Cell membrane</keyword>
<reference evidence="14 15" key="1">
    <citation type="submission" date="2019-02" db="EMBL/GenBank/DDBJ databases">
        <title>Deep-cultivation of Planctomycetes and their phenomic and genomic characterization uncovers novel biology.</title>
        <authorList>
            <person name="Wiegand S."/>
            <person name="Jogler M."/>
            <person name="Boedeker C."/>
            <person name="Pinto D."/>
            <person name="Vollmers J."/>
            <person name="Rivas-Marin E."/>
            <person name="Kohn T."/>
            <person name="Peeters S.H."/>
            <person name="Heuer A."/>
            <person name="Rast P."/>
            <person name="Oberbeckmann S."/>
            <person name="Bunk B."/>
            <person name="Jeske O."/>
            <person name="Meyerdierks A."/>
            <person name="Storesund J.E."/>
            <person name="Kallscheuer N."/>
            <person name="Luecker S."/>
            <person name="Lage O.M."/>
            <person name="Pohl T."/>
            <person name="Merkel B.J."/>
            <person name="Hornburger P."/>
            <person name="Mueller R.-W."/>
            <person name="Bruemmer F."/>
            <person name="Labrenz M."/>
            <person name="Spormann A.M."/>
            <person name="Op den Camp H."/>
            <person name="Overmann J."/>
            <person name="Amann R."/>
            <person name="Jetten M.S.M."/>
            <person name="Mascher T."/>
            <person name="Medema M.H."/>
            <person name="Devos D.P."/>
            <person name="Kaster A.-K."/>
            <person name="Ovreas L."/>
            <person name="Rohde M."/>
            <person name="Galperin M.Y."/>
            <person name="Jogler C."/>
        </authorList>
    </citation>
    <scope>NUCLEOTIDE SEQUENCE [LARGE SCALE GENOMIC DNA]</scope>
    <source>
        <strain evidence="14 15">Pla85_3_4</strain>
    </source>
</reference>
<dbReference type="InterPro" id="IPR050083">
    <property type="entry name" value="HtpX_protease"/>
</dbReference>
<keyword evidence="4 12" id="KW-0812">Transmembrane</keyword>
<evidence type="ECO:0000256" key="10">
    <source>
        <dbReference type="ARBA" id="ARBA00023136"/>
    </source>
</evidence>
<dbReference type="GO" id="GO:0004222">
    <property type="term" value="F:metalloendopeptidase activity"/>
    <property type="evidence" value="ECO:0007669"/>
    <property type="project" value="InterPro"/>
</dbReference>
<evidence type="ECO:0000256" key="8">
    <source>
        <dbReference type="ARBA" id="ARBA00022989"/>
    </source>
</evidence>